<comment type="similarity">
    <text evidence="2 9">Belongs to the branched chain amino acid transporter family.</text>
</comment>
<dbReference type="InterPro" id="IPR004685">
    <property type="entry name" value="Brnchd-chn_aa_trnsp_Livcs"/>
</dbReference>
<feature type="transmembrane region" description="Helical" evidence="9">
    <location>
        <begin position="349"/>
        <end position="366"/>
    </location>
</feature>
<feature type="transmembrane region" description="Helical" evidence="9">
    <location>
        <begin position="323"/>
        <end position="343"/>
    </location>
</feature>
<feature type="transmembrane region" description="Helical" evidence="9">
    <location>
        <begin position="43"/>
        <end position="67"/>
    </location>
</feature>
<evidence type="ECO:0000256" key="3">
    <source>
        <dbReference type="ARBA" id="ARBA00022448"/>
    </source>
</evidence>
<keyword evidence="4" id="KW-1003">Cell membrane</keyword>
<accession>A0ABX2I9A7</accession>
<name>A0ABX2I9A7_BLAHA</name>
<dbReference type="Proteomes" id="UP000822142">
    <property type="component" value="Unassembled WGS sequence"/>
</dbReference>
<comment type="function">
    <text evidence="9">Component of the transport system for branched-chain amino acids.</text>
</comment>
<reference evidence="10 11" key="1">
    <citation type="journal article" date="2020" name="Cell Host Microbe">
        <title>Functional and Genomic Variation between Human-Derived Isolates of Lachnospiraceae Reveals Inter- and Intra-Species Diversity.</title>
        <authorList>
            <person name="Sorbara M.T."/>
            <person name="Littmann E.R."/>
            <person name="Fontana E."/>
            <person name="Moody T.U."/>
            <person name="Kohout C.E."/>
            <person name="Gjonbalaj M."/>
            <person name="Eaton V."/>
            <person name="Seok R."/>
            <person name="Leiner I.M."/>
            <person name="Pamer E.G."/>
        </authorList>
    </citation>
    <scope>NUCLEOTIDE SEQUENCE [LARGE SCALE GENOMIC DNA]</scope>
    <source>
        <strain evidence="10 11">MSK.15.26</strain>
    </source>
</reference>
<keyword evidence="8 9" id="KW-0472">Membrane</keyword>
<evidence type="ECO:0000256" key="5">
    <source>
        <dbReference type="ARBA" id="ARBA00022692"/>
    </source>
</evidence>
<feature type="transmembrane region" description="Helical" evidence="9">
    <location>
        <begin position="118"/>
        <end position="136"/>
    </location>
</feature>
<comment type="caution">
    <text evidence="9">Lacks conserved residue(s) required for the propagation of feature annotation.</text>
</comment>
<evidence type="ECO:0000256" key="6">
    <source>
        <dbReference type="ARBA" id="ARBA00022970"/>
    </source>
</evidence>
<protein>
    <recommendedName>
        <fullName evidence="9">Branched-chain amino acid transport system carrier protein</fullName>
    </recommendedName>
</protein>
<proteinExistence type="inferred from homology"/>
<dbReference type="Pfam" id="PF05525">
    <property type="entry name" value="Branch_AA_trans"/>
    <property type="match status" value="1"/>
</dbReference>
<feature type="transmembrane region" description="Helical" evidence="9">
    <location>
        <begin position="238"/>
        <end position="259"/>
    </location>
</feature>
<keyword evidence="3 9" id="KW-0813">Transport</keyword>
<feature type="transmembrane region" description="Helical" evidence="9">
    <location>
        <begin position="79"/>
        <end position="98"/>
    </location>
</feature>
<evidence type="ECO:0000256" key="8">
    <source>
        <dbReference type="ARBA" id="ARBA00023136"/>
    </source>
</evidence>
<evidence type="ECO:0000313" key="10">
    <source>
        <dbReference type="EMBL" id="NSJ86749.1"/>
    </source>
</evidence>
<dbReference type="NCBIfam" id="TIGR00796">
    <property type="entry name" value="livcs"/>
    <property type="match status" value="1"/>
</dbReference>
<gene>
    <name evidence="10" type="primary">brnQ</name>
    <name evidence="10" type="ORF">G5A70_11315</name>
</gene>
<organism evidence="10 11">
    <name type="scientific">Blautia hansenii</name>
    <name type="common">Ruminococcus hansenii</name>
    <dbReference type="NCBI Taxonomy" id="1322"/>
    <lineage>
        <taxon>Bacteria</taxon>
        <taxon>Bacillati</taxon>
        <taxon>Bacillota</taxon>
        <taxon>Clostridia</taxon>
        <taxon>Lachnospirales</taxon>
        <taxon>Lachnospiraceae</taxon>
        <taxon>Blautia</taxon>
    </lineage>
</organism>
<dbReference type="PANTHER" id="PTHR30588:SF8">
    <property type="entry name" value="BRANCHED-CHAIN AMINO ACID PERMEASE BRAB"/>
    <property type="match status" value="1"/>
</dbReference>
<feature type="transmembrane region" description="Helical" evidence="9">
    <location>
        <begin position="412"/>
        <end position="435"/>
    </location>
</feature>
<comment type="subcellular location">
    <subcellularLocation>
        <location evidence="1 9">Cell membrane</location>
        <topology evidence="1 9">Multi-pass membrane protein</topology>
    </subcellularLocation>
</comment>
<evidence type="ECO:0000256" key="2">
    <source>
        <dbReference type="ARBA" id="ARBA00008540"/>
    </source>
</evidence>
<dbReference type="RefSeq" id="WP_173749748.1">
    <property type="nucleotide sequence ID" value="NZ_JAAITA010000015.1"/>
</dbReference>
<feature type="transmembrane region" description="Helical" evidence="9">
    <location>
        <begin position="378"/>
        <end position="406"/>
    </location>
</feature>
<keyword evidence="11" id="KW-1185">Reference proteome</keyword>
<keyword evidence="5 9" id="KW-0812">Transmembrane</keyword>
<feature type="transmembrane region" description="Helical" evidence="9">
    <location>
        <begin position="208"/>
        <end position="226"/>
    </location>
</feature>
<comment type="caution">
    <text evidence="10">The sequence shown here is derived from an EMBL/GenBank/DDBJ whole genome shotgun (WGS) entry which is preliminary data.</text>
</comment>
<dbReference type="EMBL" id="JAAITA010000015">
    <property type="protein sequence ID" value="NSJ86749.1"/>
    <property type="molecule type" value="Genomic_DNA"/>
</dbReference>
<evidence type="ECO:0000313" key="11">
    <source>
        <dbReference type="Proteomes" id="UP000822142"/>
    </source>
</evidence>
<evidence type="ECO:0000256" key="7">
    <source>
        <dbReference type="ARBA" id="ARBA00022989"/>
    </source>
</evidence>
<feature type="transmembrane region" description="Helical" evidence="9">
    <location>
        <begin position="279"/>
        <end position="303"/>
    </location>
</feature>
<evidence type="ECO:0000256" key="9">
    <source>
        <dbReference type="RuleBase" id="RU362122"/>
    </source>
</evidence>
<keyword evidence="6 9" id="KW-0029">Amino-acid transport</keyword>
<sequence length="441" mass="47596">MEKLTMRQILSLTLTLFAVFFGAGNMIFPPAMGQLAGENYLQALAGFILTDAGIALLGMIAVVLVGNKIMDLGDLVSRRFSLLLSVMVYLLIGPLFALPRTGSVSYELAVRPYVPQQYAWLVSLAVTAVFFLLTYYLSGNPSKVVDIIGKYMTPVLIISIALLYLVCLFSDKSGNTVQYGAVQKAAGEYQDIAFFKGMIEGYNALDGPAGPVFAIIIINAVTGFQVKKRKNVVKYTIISGIGAVLILSGIYYMLTYIGAITHTTFENGGALLHAVASDLLGPVGGIVLGVSVFLACMTTSIGLTTSFADYFHELLPSVSYRKITAVVCLFSFAVSNVGLSYLIAVSQPVLMMIYPVLIVLIVLSFGRKWIGDKKMVYILSMAAAFVLAFINAMDSAGISLGILTVWGRSLPFYHLHLGWMLPAVCGAAVGFLPVWKRKKSI</sequence>
<evidence type="ECO:0000256" key="4">
    <source>
        <dbReference type="ARBA" id="ARBA00022475"/>
    </source>
</evidence>
<evidence type="ECO:0000256" key="1">
    <source>
        <dbReference type="ARBA" id="ARBA00004651"/>
    </source>
</evidence>
<dbReference type="PANTHER" id="PTHR30588">
    <property type="entry name" value="BRANCHED-CHAIN AMINO ACID TRANSPORT SYSTEM 2 CARRIER PROTEIN"/>
    <property type="match status" value="1"/>
</dbReference>
<keyword evidence="7 9" id="KW-1133">Transmembrane helix</keyword>
<feature type="transmembrane region" description="Helical" evidence="9">
    <location>
        <begin position="148"/>
        <end position="166"/>
    </location>
</feature>